<dbReference type="PaxDb" id="6239-Y37H2A.4"/>
<keyword evidence="3" id="KW-1185">Reference proteome</keyword>
<protein>
    <submittedName>
        <fullName evidence="2">F-box domain-containing protein</fullName>
    </submittedName>
</protein>
<dbReference type="OrthoDB" id="5911082at2759"/>
<dbReference type="PANTHER" id="PTHR23015:SF4">
    <property type="entry name" value="DUF38 DOMAIN-CONTAINING PROTEIN-RELATED"/>
    <property type="match status" value="1"/>
</dbReference>
<dbReference type="AGR" id="WB:WBGene00012564"/>
<dbReference type="PhylomeDB" id="Q9U2P1"/>
<dbReference type="HOGENOM" id="CLU_030831_3_0_1"/>
<dbReference type="WormBase" id="Y37H2A.4">
    <property type="protein sequence ID" value="CE24210"/>
    <property type="gene ID" value="WBGene00012564"/>
    <property type="gene designation" value="fbxa-107"/>
</dbReference>
<dbReference type="Bgee" id="WBGene00012564">
    <property type="expression patterns" value="Expressed in germ line (C elegans) and 3 other cell types or tissues"/>
</dbReference>
<dbReference type="InParanoid" id="Q9U2P1"/>
<reference evidence="2 3" key="1">
    <citation type="journal article" date="1998" name="Science">
        <title>Genome sequence of the nematode C. elegans: a platform for investigating biology.</title>
        <authorList>
            <consortium name="The C. elegans sequencing consortium"/>
            <person name="Sulson J.E."/>
            <person name="Waterston R."/>
        </authorList>
    </citation>
    <scope>NUCLEOTIDE SEQUENCE [LARGE SCALE GENOMIC DNA]</scope>
    <source>
        <strain evidence="2 3">Bristol N2</strain>
    </source>
</reference>
<organism evidence="2 3">
    <name type="scientific">Caenorhabditis elegans</name>
    <dbReference type="NCBI Taxonomy" id="6239"/>
    <lineage>
        <taxon>Eukaryota</taxon>
        <taxon>Metazoa</taxon>
        <taxon>Ecdysozoa</taxon>
        <taxon>Nematoda</taxon>
        <taxon>Chromadorea</taxon>
        <taxon>Rhabditida</taxon>
        <taxon>Rhabditina</taxon>
        <taxon>Rhabditomorpha</taxon>
        <taxon>Rhabditoidea</taxon>
        <taxon>Rhabditidae</taxon>
        <taxon>Peloderinae</taxon>
        <taxon>Caenorhabditis</taxon>
    </lineage>
</organism>
<dbReference type="InterPro" id="IPR040161">
    <property type="entry name" value="FB224"/>
</dbReference>
<name>Q9U2P1_CAEEL</name>
<dbReference type="Proteomes" id="UP000001940">
    <property type="component" value="Chromosome V"/>
</dbReference>
<evidence type="ECO:0000313" key="4">
    <source>
        <dbReference type="WormBase" id="Y37H2A.4"/>
    </source>
</evidence>
<dbReference type="PANTHER" id="PTHR23015">
    <property type="entry name" value="UNCHARACTERIZED C.ELEGANS PROTEIN"/>
    <property type="match status" value="1"/>
</dbReference>
<dbReference type="InterPro" id="IPR002900">
    <property type="entry name" value="DUF38/FTH_CAE_spp"/>
</dbReference>
<dbReference type="SMART" id="SM00256">
    <property type="entry name" value="FBOX"/>
    <property type="match status" value="1"/>
</dbReference>
<evidence type="ECO:0000313" key="2">
    <source>
        <dbReference type="EMBL" id="CAB60569.1"/>
    </source>
</evidence>
<dbReference type="KEGG" id="cel:CELE_Y37H2A.4"/>
<dbReference type="EMBL" id="BX284605">
    <property type="protein sequence ID" value="CAB60569.1"/>
    <property type="molecule type" value="Genomic_DNA"/>
</dbReference>
<dbReference type="PROSITE" id="PS50181">
    <property type="entry name" value="FBOX"/>
    <property type="match status" value="1"/>
</dbReference>
<dbReference type="RefSeq" id="NP_507536.1">
    <property type="nucleotide sequence ID" value="NM_075135.4"/>
</dbReference>
<dbReference type="InterPro" id="IPR001810">
    <property type="entry name" value="F-box_dom"/>
</dbReference>
<sequence>MADNLDEKMKSLKISKAPSMSNLPLDAVHKVVEKVEPIDRLSLRKVCRNFRAIVDDKDPGFKSLWLDLFDNTFQFELFDAKSNAIQHDFNGRTCTVQFNDREKRCFTRNALKMALNDVSVLIKNPKFQLERFIFSTIYEDTEDVETAMNWFKSISDSGNLWKVGKIILRTSDCNIPRILSSFQPAVLRSITIPYHLNLSTLVEIFKLEQWKMAKSASIKSCQRSRFPFENLVHLSKFRLQLGHFTVADAIKIRDVLLKSANFNSGTIIVFDPSIIDILRVFDPNYNVMEDKGFYNDGEGAKFLITHNDHEMTIKRIL</sequence>
<evidence type="ECO:0000313" key="3">
    <source>
        <dbReference type="Proteomes" id="UP000001940"/>
    </source>
</evidence>
<dbReference type="UCSC" id="Y37H2A.4">
    <property type="organism name" value="c. elegans"/>
</dbReference>
<dbReference type="eggNOG" id="ENOG502T3KG">
    <property type="taxonomic scope" value="Eukaryota"/>
</dbReference>
<dbReference type="Pfam" id="PF00646">
    <property type="entry name" value="F-box"/>
    <property type="match status" value="1"/>
</dbReference>
<proteinExistence type="predicted"/>
<dbReference type="CTD" id="189628"/>
<gene>
    <name evidence="2 4" type="primary">fbxa-107</name>
    <name evidence="2" type="ORF">CELE_Y37H2A.4</name>
    <name evidence="4" type="ORF">Y37H2A.4</name>
</gene>
<dbReference type="AlphaFoldDB" id="Q9U2P1"/>
<feature type="domain" description="F-box" evidence="1">
    <location>
        <begin position="17"/>
        <end position="68"/>
    </location>
</feature>
<dbReference type="Pfam" id="PF01827">
    <property type="entry name" value="FTH"/>
    <property type="match status" value="1"/>
</dbReference>
<dbReference type="InterPro" id="IPR036047">
    <property type="entry name" value="F-box-like_dom_sf"/>
</dbReference>
<dbReference type="SUPFAM" id="SSF81383">
    <property type="entry name" value="F-box domain"/>
    <property type="match status" value="1"/>
</dbReference>
<dbReference type="CDD" id="cd22150">
    <property type="entry name" value="F-box_CeFBXA-like"/>
    <property type="match status" value="1"/>
</dbReference>
<dbReference type="GeneID" id="189628"/>
<dbReference type="FunCoup" id="Q9U2P1">
    <property type="interactions" value="252"/>
</dbReference>
<dbReference type="IntAct" id="Q9U2P1">
    <property type="interactions" value="1"/>
</dbReference>
<accession>Q9U2P1</accession>
<evidence type="ECO:0000259" key="1">
    <source>
        <dbReference type="PROSITE" id="PS50181"/>
    </source>
</evidence>